<dbReference type="PANTHER" id="PTHR23272">
    <property type="entry name" value="BED FINGER-RELATED"/>
    <property type="match status" value="1"/>
</dbReference>
<dbReference type="InterPro" id="IPR008906">
    <property type="entry name" value="HATC_C_dom"/>
</dbReference>
<feature type="compositionally biased region" description="Polar residues" evidence="1">
    <location>
        <begin position="381"/>
        <end position="391"/>
    </location>
</feature>
<dbReference type="GO" id="GO:0046983">
    <property type="term" value="F:protein dimerization activity"/>
    <property type="evidence" value="ECO:0007669"/>
    <property type="project" value="InterPro"/>
</dbReference>
<feature type="compositionally biased region" description="Low complexity" evidence="1">
    <location>
        <begin position="128"/>
        <end position="137"/>
    </location>
</feature>
<proteinExistence type="predicted"/>
<evidence type="ECO:0000259" key="2">
    <source>
        <dbReference type="Pfam" id="PF05699"/>
    </source>
</evidence>
<name>A0A445GWT3_GLYSO</name>
<dbReference type="Proteomes" id="UP000289340">
    <property type="component" value="Chromosome 15"/>
</dbReference>
<dbReference type="Pfam" id="PF14372">
    <property type="entry name" value="hAT-like_RNase-H"/>
    <property type="match status" value="1"/>
</dbReference>
<feature type="domain" description="HAT C-terminal dimerisation" evidence="2">
    <location>
        <begin position="594"/>
        <end position="676"/>
    </location>
</feature>
<evidence type="ECO:0000259" key="3">
    <source>
        <dbReference type="Pfam" id="PF14372"/>
    </source>
</evidence>
<dbReference type="SUPFAM" id="SSF53098">
    <property type="entry name" value="Ribonuclease H-like"/>
    <property type="match status" value="1"/>
</dbReference>
<feature type="region of interest" description="Disordered" evidence="1">
    <location>
        <begin position="57"/>
        <end position="149"/>
    </location>
</feature>
<protein>
    <submittedName>
        <fullName evidence="4">Putative AC transposase</fullName>
    </submittedName>
</protein>
<feature type="compositionally biased region" description="Basic and acidic residues" evidence="1">
    <location>
        <begin position="94"/>
        <end position="119"/>
    </location>
</feature>
<feature type="non-terminal residue" evidence="4">
    <location>
        <position position="1"/>
    </location>
</feature>
<dbReference type="AlphaFoldDB" id="A0A445GWT3"/>
<evidence type="ECO:0000313" key="5">
    <source>
        <dbReference type="Proteomes" id="UP000289340"/>
    </source>
</evidence>
<gene>
    <name evidence="4" type="ORF">D0Y65_041682</name>
</gene>
<dbReference type="GO" id="GO:0003677">
    <property type="term" value="F:DNA binding"/>
    <property type="evidence" value="ECO:0007669"/>
    <property type="project" value="InterPro"/>
</dbReference>
<dbReference type="InterPro" id="IPR012337">
    <property type="entry name" value="RNaseH-like_sf"/>
</dbReference>
<reference evidence="4 5" key="1">
    <citation type="submission" date="2018-09" db="EMBL/GenBank/DDBJ databases">
        <title>A high-quality reference genome of wild soybean provides a powerful tool to mine soybean genomes.</title>
        <authorList>
            <person name="Xie M."/>
            <person name="Chung C.Y.L."/>
            <person name="Li M.-W."/>
            <person name="Wong F.-L."/>
            <person name="Chan T.-F."/>
            <person name="Lam H.-M."/>
        </authorList>
    </citation>
    <scope>NUCLEOTIDE SEQUENCE [LARGE SCALE GENOMIC DNA]</scope>
    <source>
        <strain evidence="5">cv. W05</strain>
        <tissue evidence="4">Hypocotyl of etiolated seedlings</tissue>
    </source>
</reference>
<feature type="domain" description="hAT-like transposase RNase-H fold" evidence="3">
    <location>
        <begin position="462"/>
        <end position="552"/>
    </location>
</feature>
<comment type="caution">
    <text evidence="4">The sequence shown here is derived from an EMBL/GenBank/DDBJ whole genome shotgun (WGS) entry which is preliminary data.</text>
</comment>
<feature type="compositionally biased region" description="Low complexity" evidence="1">
    <location>
        <begin position="57"/>
        <end position="66"/>
    </location>
</feature>
<dbReference type="Pfam" id="PF05699">
    <property type="entry name" value="Dimer_Tnp_hAT"/>
    <property type="match status" value="1"/>
</dbReference>
<dbReference type="PANTHER" id="PTHR23272:SF166">
    <property type="entry name" value="ZINC FINGER BED DOMAIN-CONTAINING PROTEIN RICESLEEPER 2-LIKE ISOFORM X1"/>
    <property type="match status" value="1"/>
</dbReference>
<sequence length="709" mass="80474">SACHKSESAYALVTIARVCGLCSSADHHTDLCPSLQQSGVNEQYEAYAVNIYNRPPQQQNQQQQNNYDLSSNRYNPGKQFEVPRPIAAPAPEPIKLHSTPEKEDELATQKRKLSDHEGANKNFHAGGPSSSSSDLQQPPIPLPFPPRAIPNKKMEEVDEEILETFRKVEVNIPLLDAIKQIPRYAKFLKELCTHKRRLKGNERISMGRNVSALIGKYVPHIPEDRTDRPSPFSFNFEPHQPHVFDWTSSLTLSPSRPPSVTVAPRQTASLSLKTLTLDLEPSPFSFDFKPQHQPHIFNWTSSLTISPSRPPSTAPRHPHPPPHTKHVPLWLCVSMPPLISFSTLFLTIDMETRKESINKLVSSSSMSNDENEDKSSHEEMQSQFVEPSGSSKRPRSLRVVEYLNPDVTPFTRNTGRGVLVKKYMRQKADLKEELASIPNRISLTCDLWTNCNTEGFICLTAHYVDSKWNLQSLLMSCARDEDEVIKRMAEDMMLKFDKYWDEYNVVLAFGAAFDPRIKFESLGFCYKKTDPLTWEMKVEKVKRKLYELWNFYASKPKSSSSSVKPPSLSQDFDLLDDLIEYNEQVASDSGKSQLDTYLEEVALNLHFTAHMDVVDWWKTNSPRFPHLSIMACDLLSILVTTVASKSPFSIGSRILNKYRNRLSSDCVEAIIFTCNWKHGFNEDDDDLFDEDSIVKATSSNGASNVVDVD</sequence>
<keyword evidence="5" id="KW-1185">Reference proteome</keyword>
<feature type="compositionally biased region" description="Pro residues" evidence="1">
    <location>
        <begin position="138"/>
        <end position="148"/>
    </location>
</feature>
<feature type="region of interest" description="Disordered" evidence="1">
    <location>
        <begin position="302"/>
        <end position="323"/>
    </location>
</feature>
<organism evidence="4 5">
    <name type="scientific">Glycine soja</name>
    <name type="common">Wild soybean</name>
    <dbReference type="NCBI Taxonomy" id="3848"/>
    <lineage>
        <taxon>Eukaryota</taxon>
        <taxon>Viridiplantae</taxon>
        <taxon>Streptophyta</taxon>
        <taxon>Embryophyta</taxon>
        <taxon>Tracheophyta</taxon>
        <taxon>Spermatophyta</taxon>
        <taxon>Magnoliopsida</taxon>
        <taxon>eudicotyledons</taxon>
        <taxon>Gunneridae</taxon>
        <taxon>Pentapetalae</taxon>
        <taxon>rosids</taxon>
        <taxon>fabids</taxon>
        <taxon>Fabales</taxon>
        <taxon>Fabaceae</taxon>
        <taxon>Papilionoideae</taxon>
        <taxon>50 kb inversion clade</taxon>
        <taxon>NPAAA clade</taxon>
        <taxon>indigoferoid/millettioid clade</taxon>
        <taxon>Phaseoleae</taxon>
        <taxon>Glycine</taxon>
        <taxon>Glycine subgen. Soja</taxon>
    </lineage>
</organism>
<dbReference type="EMBL" id="QZWG01000015">
    <property type="protein sequence ID" value="RZB65720.1"/>
    <property type="molecule type" value="Genomic_DNA"/>
</dbReference>
<evidence type="ECO:0000313" key="4">
    <source>
        <dbReference type="EMBL" id="RZB65720.1"/>
    </source>
</evidence>
<feature type="region of interest" description="Disordered" evidence="1">
    <location>
        <begin position="359"/>
        <end position="392"/>
    </location>
</feature>
<dbReference type="InterPro" id="IPR025525">
    <property type="entry name" value="hAT-like_transposase_RNase-H"/>
</dbReference>
<evidence type="ECO:0000256" key="1">
    <source>
        <dbReference type="SAM" id="MobiDB-lite"/>
    </source>
</evidence>
<accession>A0A445GWT3</accession>